<feature type="transmembrane region" description="Helical" evidence="1">
    <location>
        <begin position="127"/>
        <end position="144"/>
    </location>
</feature>
<keyword evidence="1" id="KW-0472">Membrane</keyword>
<dbReference type="AlphaFoldDB" id="A0A6L9LD20"/>
<dbReference type="EMBL" id="JAAFZH010000002">
    <property type="protein sequence ID" value="NDU94729.1"/>
    <property type="molecule type" value="Genomic_DNA"/>
</dbReference>
<evidence type="ECO:0000313" key="2">
    <source>
        <dbReference type="EMBL" id="NDU94729.1"/>
    </source>
</evidence>
<keyword evidence="3" id="KW-1185">Reference proteome</keyword>
<keyword evidence="1" id="KW-0812">Transmembrane</keyword>
<dbReference type="Proteomes" id="UP000474175">
    <property type="component" value="Unassembled WGS sequence"/>
</dbReference>
<proteinExistence type="predicted"/>
<gene>
    <name evidence="2" type="ORF">GK108_07580</name>
</gene>
<protein>
    <submittedName>
        <fullName evidence="2">Uncharacterized protein</fullName>
    </submittedName>
</protein>
<evidence type="ECO:0000256" key="1">
    <source>
        <dbReference type="SAM" id="Phobius"/>
    </source>
</evidence>
<dbReference type="RefSeq" id="WP_163945188.1">
    <property type="nucleotide sequence ID" value="NZ_JAAFZH010000002.1"/>
</dbReference>
<name>A0A6L9LD20_9BACT</name>
<accession>A0A6L9LD20</accession>
<reference evidence="2 3" key="1">
    <citation type="submission" date="2020-02" db="EMBL/GenBank/DDBJ databases">
        <title>Draft genome sequence of two Spirosoma agri KCTC 52727 and Spirosoma terrae KCTC 52035.</title>
        <authorList>
            <person name="Rojas J."/>
            <person name="Ambika Manirajan B."/>
            <person name="Suarez C."/>
            <person name="Ratering S."/>
            <person name="Schnell S."/>
        </authorList>
    </citation>
    <scope>NUCLEOTIDE SEQUENCE [LARGE SCALE GENOMIC DNA]</scope>
    <source>
        <strain evidence="2 3">KCTC 52035</strain>
    </source>
</reference>
<evidence type="ECO:0000313" key="3">
    <source>
        <dbReference type="Proteomes" id="UP000474175"/>
    </source>
</evidence>
<keyword evidence="1" id="KW-1133">Transmembrane helix</keyword>
<comment type="caution">
    <text evidence="2">The sequence shown here is derived from an EMBL/GenBank/DDBJ whole genome shotgun (WGS) entry which is preliminary data.</text>
</comment>
<organism evidence="2 3">
    <name type="scientific">Spirosoma terrae</name>
    <dbReference type="NCBI Taxonomy" id="1968276"/>
    <lineage>
        <taxon>Bacteria</taxon>
        <taxon>Pseudomonadati</taxon>
        <taxon>Bacteroidota</taxon>
        <taxon>Cytophagia</taxon>
        <taxon>Cytophagales</taxon>
        <taxon>Cytophagaceae</taxon>
        <taxon>Spirosoma</taxon>
    </lineage>
</organism>
<sequence>MNEFDEFYMSEGWSYDDVQSYRDFYESEGYAINSPSDPKLTADLTVAKDNATASGNTKLANTLDFILKYGDKALSILTKNGIIKNQNLVASYPSYASLLGTGTTDTTNNAPSASNRVFNIDFTDPKVLIITFLLLLILFYFLFFNPKSNAKR</sequence>